<evidence type="ECO:0000313" key="2">
    <source>
        <dbReference type="Proteomes" id="UP001057452"/>
    </source>
</evidence>
<dbReference type="EMBL" id="CM043797">
    <property type="protein sequence ID" value="KAI4816053.1"/>
    <property type="molecule type" value="Genomic_DNA"/>
</dbReference>
<comment type="caution">
    <text evidence="1">The sequence shown here is derived from an EMBL/GenBank/DDBJ whole genome shotgun (WGS) entry which is preliminary data.</text>
</comment>
<reference evidence="1" key="1">
    <citation type="submission" date="2022-05" db="EMBL/GenBank/DDBJ databases">
        <title>Chromosome-level genome of Chaenocephalus aceratus.</title>
        <authorList>
            <person name="Park H."/>
        </authorList>
    </citation>
    <scope>NUCLEOTIDE SEQUENCE</scope>
    <source>
        <strain evidence="1">KU_202001</strain>
    </source>
</reference>
<keyword evidence="2" id="KW-1185">Reference proteome</keyword>
<sequence>MLSAARSSGGGLGGGHHPHQPHRKHSVALLSGTKAHRSNSQDAKRGSSASRLGAQQRHKAALIREMETNWYLKMFGLGKEDTVSHQTGMPYRAGSVFPPILPDNGHSCPSASACTSLTLRMK</sequence>
<organism evidence="1 2">
    <name type="scientific">Chaenocephalus aceratus</name>
    <name type="common">Blackfin icefish</name>
    <name type="synonym">Chaenichthys aceratus</name>
    <dbReference type="NCBI Taxonomy" id="36190"/>
    <lineage>
        <taxon>Eukaryota</taxon>
        <taxon>Metazoa</taxon>
        <taxon>Chordata</taxon>
        <taxon>Craniata</taxon>
        <taxon>Vertebrata</taxon>
        <taxon>Euteleostomi</taxon>
        <taxon>Actinopterygii</taxon>
        <taxon>Neopterygii</taxon>
        <taxon>Teleostei</taxon>
        <taxon>Neoteleostei</taxon>
        <taxon>Acanthomorphata</taxon>
        <taxon>Eupercaria</taxon>
        <taxon>Perciformes</taxon>
        <taxon>Notothenioidei</taxon>
        <taxon>Channichthyidae</taxon>
        <taxon>Chaenocephalus</taxon>
    </lineage>
</organism>
<proteinExistence type="predicted"/>
<feature type="non-terminal residue" evidence="1">
    <location>
        <position position="122"/>
    </location>
</feature>
<protein>
    <submittedName>
        <fullName evidence="1">Uncharacterized protein</fullName>
    </submittedName>
</protein>
<dbReference type="Proteomes" id="UP001057452">
    <property type="component" value="Chromosome 13"/>
</dbReference>
<name>A0ACB9WSI2_CHAAC</name>
<accession>A0ACB9WSI2</accession>
<gene>
    <name evidence="1" type="ORF">KUCAC02_006169</name>
</gene>
<evidence type="ECO:0000313" key="1">
    <source>
        <dbReference type="EMBL" id="KAI4816053.1"/>
    </source>
</evidence>